<dbReference type="SMART" id="SM00320">
    <property type="entry name" value="WD40"/>
    <property type="match status" value="5"/>
</dbReference>
<feature type="compositionally biased region" description="Low complexity" evidence="10">
    <location>
        <begin position="52"/>
        <end position="61"/>
    </location>
</feature>
<evidence type="ECO:0000256" key="4">
    <source>
        <dbReference type="ARBA" id="ARBA00022737"/>
    </source>
</evidence>
<evidence type="ECO:0000256" key="1">
    <source>
        <dbReference type="ARBA" id="ARBA00004123"/>
    </source>
</evidence>
<feature type="compositionally biased region" description="Basic and acidic residues" evidence="10">
    <location>
        <begin position="243"/>
        <end position="258"/>
    </location>
</feature>
<feature type="repeat" description="WD" evidence="9">
    <location>
        <begin position="493"/>
        <end position="524"/>
    </location>
</feature>
<dbReference type="GO" id="GO:0006338">
    <property type="term" value="P:chromatin remodeling"/>
    <property type="evidence" value="ECO:0007669"/>
    <property type="project" value="InterPro"/>
</dbReference>
<feature type="compositionally biased region" description="Basic and acidic residues" evidence="10">
    <location>
        <begin position="146"/>
        <end position="168"/>
    </location>
</feature>
<keyword evidence="6" id="KW-0805">Transcription regulation</keyword>
<feature type="compositionally biased region" description="Basic and acidic residues" evidence="10">
    <location>
        <begin position="829"/>
        <end position="843"/>
    </location>
</feature>
<organism evidence="12">
    <name type="scientific">Chaetoceros debilis</name>
    <dbReference type="NCBI Taxonomy" id="122233"/>
    <lineage>
        <taxon>Eukaryota</taxon>
        <taxon>Sar</taxon>
        <taxon>Stramenopiles</taxon>
        <taxon>Ochrophyta</taxon>
        <taxon>Bacillariophyta</taxon>
        <taxon>Coscinodiscophyceae</taxon>
        <taxon>Chaetocerotophycidae</taxon>
        <taxon>Chaetocerotales</taxon>
        <taxon>Chaetocerotaceae</taxon>
        <taxon>Chaetoceros</taxon>
    </lineage>
</organism>
<comment type="subcellular location">
    <subcellularLocation>
        <location evidence="1">Nucleus</location>
    </subcellularLocation>
</comment>
<feature type="compositionally biased region" description="Polar residues" evidence="10">
    <location>
        <begin position="846"/>
        <end position="858"/>
    </location>
</feature>
<evidence type="ECO:0000256" key="3">
    <source>
        <dbReference type="ARBA" id="ARBA00022574"/>
    </source>
</evidence>
<reference evidence="12" key="1">
    <citation type="submission" date="2021-01" db="EMBL/GenBank/DDBJ databases">
        <authorList>
            <person name="Corre E."/>
            <person name="Pelletier E."/>
            <person name="Niang G."/>
            <person name="Scheremetjew M."/>
            <person name="Finn R."/>
            <person name="Kale V."/>
            <person name="Holt S."/>
            <person name="Cochrane G."/>
            <person name="Meng A."/>
            <person name="Brown T."/>
            <person name="Cohen L."/>
        </authorList>
    </citation>
    <scope>NUCLEOTIDE SEQUENCE</scope>
    <source>
        <strain evidence="12">MM31A-1</strain>
    </source>
</reference>
<feature type="domain" description="Protein HIRA-like C-terminal" evidence="11">
    <location>
        <begin position="1195"/>
        <end position="1325"/>
    </location>
</feature>
<dbReference type="SUPFAM" id="SSF50978">
    <property type="entry name" value="WD40 repeat-like"/>
    <property type="match status" value="2"/>
</dbReference>
<dbReference type="PROSITE" id="PS50294">
    <property type="entry name" value="WD_REPEATS_REGION"/>
    <property type="match status" value="2"/>
</dbReference>
<dbReference type="InterPro" id="IPR036322">
    <property type="entry name" value="WD40_repeat_dom_sf"/>
</dbReference>
<feature type="compositionally biased region" description="Basic and acidic residues" evidence="10">
    <location>
        <begin position="179"/>
        <end position="191"/>
    </location>
</feature>
<dbReference type="GO" id="GO:0000417">
    <property type="term" value="C:HIR complex"/>
    <property type="evidence" value="ECO:0007669"/>
    <property type="project" value="TreeGrafter"/>
</dbReference>
<feature type="compositionally biased region" description="Acidic residues" evidence="10">
    <location>
        <begin position="210"/>
        <end position="226"/>
    </location>
</feature>
<evidence type="ECO:0000256" key="8">
    <source>
        <dbReference type="ARBA" id="ARBA00023242"/>
    </source>
</evidence>
<keyword evidence="8" id="KW-0539">Nucleus</keyword>
<evidence type="ECO:0000256" key="10">
    <source>
        <dbReference type="SAM" id="MobiDB-lite"/>
    </source>
</evidence>
<dbReference type="Pfam" id="PF07569">
    <property type="entry name" value="Hira"/>
    <property type="match status" value="1"/>
</dbReference>
<feature type="compositionally biased region" description="Basic and acidic residues" evidence="10">
    <location>
        <begin position="862"/>
        <end position="872"/>
    </location>
</feature>
<feature type="repeat" description="WD" evidence="9">
    <location>
        <begin position="334"/>
        <end position="375"/>
    </location>
</feature>
<dbReference type="InterPro" id="IPR001680">
    <property type="entry name" value="WD40_rpt"/>
</dbReference>
<dbReference type="InterPro" id="IPR011494">
    <property type="entry name" value="HIRA-like_C"/>
</dbReference>
<keyword evidence="5" id="KW-0156">Chromatin regulator</keyword>
<comment type="similarity">
    <text evidence="2">Belongs to the WD repeat HIR1 family.</text>
</comment>
<evidence type="ECO:0000256" key="6">
    <source>
        <dbReference type="ARBA" id="ARBA00023015"/>
    </source>
</evidence>
<protein>
    <recommendedName>
        <fullName evidence="11">Protein HIRA-like C-terminal domain-containing protein</fullName>
    </recommendedName>
</protein>
<evidence type="ECO:0000256" key="2">
    <source>
        <dbReference type="ARBA" id="ARBA00007306"/>
    </source>
</evidence>
<sequence>MVVAQIPLWIQHSTGSGESATLPLSKPQEGQDQDQDHEQDQDQDQPSKSNKKSLISNSNSNPWAKTHTRRSAIYSVDMASSSSSSGNRFATGGGDGKVRIWSITSLFATSKTAAEDTKSKSKSKSGAKASKTTGKSKSAGTSKTAGADKEKVQEKENEKEKEKEKETTAKSNETSNENIEEKEKDAEKKNQDGTNDDEEEASAPPQSLDADADIDGDGDGDGDADMESSINTHNTRGSSRKKEKIEEEKAQSKTKSESENNIESSTKQQQRQRRMARFSSKGGYDSSDSSGDSSNDDDGGDGGDGGDHSESDNDNDEDPGGAEQSSTSRLLCTLSSHSGSVLSLRFSTSGTILASAGDDALVLLYHQTSTPSIVSSGNLLGNTGAGAGAGKDVEHWERIRICRGHNLDVVGLCWAPDDSHLISCSLDSDAPICVWKMDLEEYDEEGGHGDAFGNGNGSHIHSLRNGHGHRHGPRGSNISTTATILQPYKILGIKEHTSTVKGVAFDPAGKYIASSGDDPSLCIWRAFDDWGLESRIDSTSGIFQHQDNVQSLTNMSMFRRISFAPDGSHVCATNAQLRKKNIAAMVSREGWGVSVGNATSGTGAAATGINGGNGKSSSSNSNGNSGNIAGAANLVGHKQPVVSSRHCPYFFQVKKESTKENKADNGEKEKDNKEELEYSTLVALGDKKGFLTIWSTKKSRPIFKLQCSESRCTVTDIAWGLMPSVQNKASRSLVMLVSLLDGFTVALRFDTERELGTILSTEQVHSIFRVKYGIELTALGGAGSSRRRLVDDSSGPKIIENILQYNVEEDESDAGDNSNADDDMSIQGGEDHSDGQEAPDKKIKNTSHLTAQSQQPQVNVLDVRKKQVESRSRTTGKKRIQPVLMTMNGGLENTISSTSANTKEASEQLLNPAKRMRESPHPANGEATSYQQSGQTSVPSSHHQATTYSNVPVVMQQSATSIPASNHKIYTVNLVIPKKTSVFDEEGYDPTSDQSNRMVASCINSIQSPPGGTSMPCATITINRGRKVTWREHLLGAHCTTLDACSSMLALGSYDGTIYLYTTSPSLGWESGIGFHSHPPFVMGGSIVRLSLKESEPISRTDNKSGKEIEMLVVTSDGAFCVYSVLPFLKLKYKGSILPPMNQMRLSTSLRSSQKKNDSSAFPELSRILLTESKHLLLILCHKAKASASVGGILQGFVYNRDMEAWMRVSDGRFMFSKLFSTVPGSKFSKGTLAKIDHVVRTAPAPSNSNRRGVGANANASAMYYINEDDESSLQTFCTRSHCQDRLACALALKSKPDVDHWLRLYVRSLCVETDTVHLRLLVDMLLVRSESSKGASSKCESIDDSEVETFPCWWLSSAASALELDCKEVVEKIVISEMTKNRALQRLTNEFANELKLS</sequence>
<keyword evidence="3 9" id="KW-0853">WD repeat</keyword>
<dbReference type="PANTHER" id="PTHR13831:SF0">
    <property type="entry name" value="PROTEIN HIRA"/>
    <property type="match status" value="1"/>
</dbReference>
<dbReference type="InterPro" id="IPR015943">
    <property type="entry name" value="WD40/YVTN_repeat-like_dom_sf"/>
</dbReference>
<feature type="compositionally biased region" description="Acidic residues" evidence="10">
    <location>
        <begin position="807"/>
        <end position="824"/>
    </location>
</feature>
<dbReference type="PROSITE" id="PS50082">
    <property type="entry name" value="WD_REPEATS_2"/>
    <property type="match status" value="3"/>
</dbReference>
<feature type="region of interest" description="Disordered" evidence="10">
    <location>
        <begin position="916"/>
        <end position="944"/>
    </location>
</feature>
<feature type="compositionally biased region" description="Polar residues" evidence="10">
    <location>
        <begin position="228"/>
        <end position="237"/>
    </location>
</feature>
<keyword evidence="4" id="KW-0677">Repeat</keyword>
<feature type="compositionally biased region" description="Polar residues" evidence="10">
    <location>
        <begin position="926"/>
        <end position="944"/>
    </location>
</feature>
<feature type="compositionally biased region" description="Low complexity" evidence="10">
    <location>
        <begin position="126"/>
        <end position="145"/>
    </location>
</feature>
<dbReference type="EMBL" id="HBIO01026135">
    <property type="protein sequence ID" value="CAE0475214.1"/>
    <property type="molecule type" value="Transcribed_RNA"/>
</dbReference>
<feature type="region of interest" description="Disordered" evidence="10">
    <location>
        <begin position="1"/>
        <end position="328"/>
    </location>
</feature>
<dbReference type="GO" id="GO:0031491">
    <property type="term" value="F:nucleosome binding"/>
    <property type="evidence" value="ECO:0007669"/>
    <property type="project" value="TreeGrafter"/>
</dbReference>
<name>A0A7S3QEL2_9STRA</name>
<feature type="compositionally biased region" description="Polar residues" evidence="10">
    <location>
        <begin position="259"/>
        <end position="269"/>
    </location>
</feature>
<dbReference type="Pfam" id="PF00400">
    <property type="entry name" value="WD40"/>
    <property type="match status" value="4"/>
</dbReference>
<dbReference type="PANTHER" id="PTHR13831">
    <property type="entry name" value="MEMBER OF THE HIR1 FAMILY OF WD-REPEAT PROTEINS"/>
    <property type="match status" value="1"/>
</dbReference>
<dbReference type="Gene3D" id="2.130.10.10">
    <property type="entry name" value="YVTN repeat-like/Quinoprotein amine dehydrogenase"/>
    <property type="match status" value="2"/>
</dbReference>
<evidence type="ECO:0000256" key="5">
    <source>
        <dbReference type="ARBA" id="ARBA00022853"/>
    </source>
</evidence>
<dbReference type="GO" id="GO:0000785">
    <property type="term" value="C:chromatin"/>
    <property type="evidence" value="ECO:0007669"/>
    <property type="project" value="TreeGrafter"/>
</dbReference>
<dbReference type="GO" id="GO:0006351">
    <property type="term" value="P:DNA-templated transcription"/>
    <property type="evidence" value="ECO:0007669"/>
    <property type="project" value="InterPro"/>
</dbReference>
<proteinExistence type="inferred from homology"/>
<feature type="region of interest" description="Disordered" evidence="10">
    <location>
        <begin position="806"/>
        <end position="880"/>
    </location>
</feature>
<evidence type="ECO:0000259" key="11">
    <source>
        <dbReference type="Pfam" id="PF07569"/>
    </source>
</evidence>
<keyword evidence="7" id="KW-0804">Transcription</keyword>
<dbReference type="GO" id="GO:0005634">
    <property type="term" value="C:nucleus"/>
    <property type="evidence" value="ECO:0007669"/>
    <property type="project" value="UniProtKB-SubCell"/>
</dbReference>
<gene>
    <name evidence="12" type="ORF">CDEB00056_LOCUS20067</name>
</gene>
<feature type="compositionally biased region" description="Low complexity" evidence="10">
    <location>
        <begin position="279"/>
        <end position="293"/>
    </location>
</feature>
<feature type="repeat" description="WD" evidence="9">
    <location>
        <begin position="83"/>
        <end position="105"/>
    </location>
</feature>
<evidence type="ECO:0000256" key="9">
    <source>
        <dbReference type="PROSITE-ProRule" id="PRU00221"/>
    </source>
</evidence>
<dbReference type="GO" id="GO:0006355">
    <property type="term" value="P:regulation of DNA-templated transcription"/>
    <property type="evidence" value="ECO:0007669"/>
    <property type="project" value="InterPro"/>
</dbReference>
<evidence type="ECO:0000313" key="12">
    <source>
        <dbReference type="EMBL" id="CAE0475214.1"/>
    </source>
</evidence>
<dbReference type="InterPro" id="IPR031120">
    <property type="entry name" value="HIR1-like"/>
</dbReference>
<evidence type="ECO:0000256" key="7">
    <source>
        <dbReference type="ARBA" id="ARBA00023163"/>
    </source>
</evidence>
<accession>A0A7S3QEL2</accession>